<keyword evidence="6" id="KW-0539">Nucleus</keyword>
<evidence type="ECO:0000259" key="9">
    <source>
        <dbReference type="PROSITE" id="PS50157"/>
    </source>
</evidence>
<keyword evidence="5" id="KW-0862">Zinc</keyword>
<dbReference type="Gene3D" id="3.30.160.60">
    <property type="entry name" value="Classic Zinc Finger"/>
    <property type="match status" value="2"/>
</dbReference>
<sequence length="918" mass="105300">MEQVFSTTTTTSATTSSSGSSRSSSDAEDNDGQEYELRDGNGEEQSTSGAVKKHKSAKKRRKRRPAGVFNCDFEGCDKRFTRQEHLARHKLNHNPTVIYNCTWNGCDKSFVRSDLRERHVKRHEMRKLKEEAKARNAALNPNKRRRVRSRQVQPPPEVSTQDPNAAQPLQDKSTAQNDSSVIKEDPSEVKKLPINSLDSIILPNIEDSAPINIHNYDNEDHLSAASGEVAALHPSDISDLIGHSKGNSLLVGQAPFLTTPPTPPSINVPLSNSGEPPQSAASPARLVNWLFDDQVGNDIGTMDSVPHFTNGNFFNPDDDPFGLSSDLLNDILVIPPNFPHPAHQTTITPEVQQSLIRVVPAIATHDHLQHLDLFLEAYWTCFHTQYPILHKPSFSTQTCPPILLLSIIMLGAAYYTSNPDSIFERTPREFGDIIAEPLRGIIFASRDFQPPSHVWVIQSLLMLEHYERLSTNRILHERAYVHHGTTIQLLRRSPGLGGNPLNNKTDYDSAQSATIWEKWIQFETLKRSALFAFYMDSTHGIVFGYQLMLFTHQIQLSLPCDEELWDSYLTPKEIPNKSEQLPFLSALKKLLNREPVQTSRFGKKILLSGLLTIMFQMQQRDLQGSLLEFDELRDTWKDSLSLAFDYWNCDIMNGCCNTPNAIYWKDVDRKHDLPLALREDDTRCKFPVYHMAQITLRIQHYDYYIYAGAPWRMNVEAEASDYELVDKKIKEWASSLSGKISVVYGYMFLFEMFLSPQDSTRQWEYKFHSNEEAIWERLNVLALVILLVWSYNFSNDGPESRVLLHDPRETRLVPKESGLAYLRRVRDEFTRFAGEFVHTSHPGDSVKYHNMIRLMATKLPHIRNKHHMTGLLNMMSEIFKDNYWEVGDEFSRLIRNCYRRSFGSPKVRCDDMYKHHYV</sequence>
<evidence type="ECO:0000256" key="1">
    <source>
        <dbReference type="ARBA" id="ARBA00004123"/>
    </source>
</evidence>
<dbReference type="GO" id="GO:0000978">
    <property type="term" value="F:RNA polymerase II cis-regulatory region sequence-specific DNA binding"/>
    <property type="evidence" value="ECO:0007669"/>
    <property type="project" value="InterPro"/>
</dbReference>
<dbReference type="CDD" id="cd12148">
    <property type="entry name" value="fungal_TF_MHR"/>
    <property type="match status" value="1"/>
</dbReference>
<dbReference type="AlphaFoldDB" id="A0A061AZ89"/>
<dbReference type="SMART" id="SM00355">
    <property type="entry name" value="ZnF_C2H2"/>
    <property type="match status" value="2"/>
</dbReference>
<dbReference type="InterPro" id="IPR007219">
    <property type="entry name" value="XnlR_reg_dom"/>
</dbReference>
<feature type="compositionally biased region" description="Basic residues" evidence="8">
    <location>
        <begin position="51"/>
        <end position="64"/>
    </location>
</feature>
<reference evidence="10" key="1">
    <citation type="journal article" date="2014" name="Genome Announc.">
        <title>Genome sequence of the yeast Cyberlindnera fabianii (Hansenula fabianii).</title>
        <authorList>
            <person name="Freel K.C."/>
            <person name="Sarilar V."/>
            <person name="Neuveglise C."/>
            <person name="Devillers H."/>
            <person name="Friedrich A."/>
            <person name="Schacherer J."/>
        </authorList>
    </citation>
    <scope>NUCLEOTIDE SEQUENCE</scope>
    <source>
        <strain evidence="10">YJS4271</strain>
    </source>
</reference>
<keyword evidence="2" id="KW-0479">Metal-binding</keyword>
<dbReference type="OrthoDB" id="1405595at2759"/>
<dbReference type="GO" id="GO:0005634">
    <property type="term" value="C:nucleus"/>
    <property type="evidence" value="ECO:0007669"/>
    <property type="project" value="UniProtKB-SubCell"/>
</dbReference>
<dbReference type="GO" id="GO:0006351">
    <property type="term" value="P:DNA-templated transcription"/>
    <property type="evidence" value="ECO:0007669"/>
    <property type="project" value="InterPro"/>
</dbReference>
<dbReference type="PANTHER" id="PTHR40626:SF11">
    <property type="entry name" value="ZINC FINGER PROTEIN YPR022C"/>
    <property type="match status" value="1"/>
</dbReference>
<dbReference type="PROSITE" id="PS00028">
    <property type="entry name" value="ZINC_FINGER_C2H2_1"/>
    <property type="match status" value="2"/>
</dbReference>
<protein>
    <submittedName>
        <fullName evidence="10">CYFA0S09e04984g1_1</fullName>
    </submittedName>
</protein>
<dbReference type="InterPro" id="IPR036236">
    <property type="entry name" value="Znf_C2H2_sf"/>
</dbReference>
<evidence type="ECO:0000256" key="7">
    <source>
        <dbReference type="PROSITE-ProRule" id="PRU00042"/>
    </source>
</evidence>
<dbReference type="PROSITE" id="PS50157">
    <property type="entry name" value="ZINC_FINGER_C2H2_2"/>
    <property type="match status" value="2"/>
</dbReference>
<proteinExistence type="predicted"/>
<evidence type="ECO:0000256" key="3">
    <source>
        <dbReference type="ARBA" id="ARBA00022737"/>
    </source>
</evidence>
<name>A0A061AZ89_CYBFA</name>
<dbReference type="GO" id="GO:0000981">
    <property type="term" value="F:DNA-binding transcription factor activity, RNA polymerase II-specific"/>
    <property type="evidence" value="ECO:0007669"/>
    <property type="project" value="InterPro"/>
</dbReference>
<dbReference type="SUPFAM" id="SSF57667">
    <property type="entry name" value="beta-beta-alpha zinc fingers"/>
    <property type="match status" value="1"/>
</dbReference>
<feature type="domain" description="C2H2-type" evidence="9">
    <location>
        <begin position="99"/>
        <end position="128"/>
    </location>
</feature>
<dbReference type="GO" id="GO:0008270">
    <property type="term" value="F:zinc ion binding"/>
    <property type="evidence" value="ECO:0007669"/>
    <property type="project" value="UniProtKB-KW"/>
</dbReference>
<dbReference type="PANTHER" id="PTHR40626">
    <property type="entry name" value="MIP31509P"/>
    <property type="match status" value="1"/>
</dbReference>
<evidence type="ECO:0000256" key="5">
    <source>
        <dbReference type="ARBA" id="ARBA00022833"/>
    </source>
</evidence>
<dbReference type="GO" id="GO:0000785">
    <property type="term" value="C:chromatin"/>
    <property type="evidence" value="ECO:0007669"/>
    <property type="project" value="TreeGrafter"/>
</dbReference>
<comment type="subcellular location">
    <subcellularLocation>
        <location evidence="1">Nucleus</location>
    </subcellularLocation>
</comment>
<keyword evidence="4 7" id="KW-0863">Zinc-finger</keyword>
<dbReference type="Pfam" id="PF00096">
    <property type="entry name" value="zf-C2H2"/>
    <property type="match status" value="2"/>
</dbReference>
<accession>A0A061AZ89</accession>
<keyword evidence="3" id="KW-0677">Repeat</keyword>
<evidence type="ECO:0000256" key="8">
    <source>
        <dbReference type="SAM" id="MobiDB-lite"/>
    </source>
</evidence>
<dbReference type="VEuPathDB" id="FungiDB:BON22_2771"/>
<feature type="region of interest" description="Disordered" evidence="8">
    <location>
        <begin position="1"/>
        <end position="64"/>
    </location>
</feature>
<evidence type="ECO:0000256" key="4">
    <source>
        <dbReference type="ARBA" id="ARBA00022771"/>
    </source>
</evidence>
<evidence type="ECO:0000313" key="10">
    <source>
        <dbReference type="EMBL" id="CDR42509.1"/>
    </source>
</evidence>
<feature type="compositionally biased region" description="Polar residues" evidence="8">
    <location>
        <begin position="170"/>
        <end position="180"/>
    </location>
</feature>
<dbReference type="InterPro" id="IPR013087">
    <property type="entry name" value="Znf_C2H2_type"/>
</dbReference>
<feature type="compositionally biased region" description="Low complexity" evidence="8">
    <location>
        <begin position="1"/>
        <end position="24"/>
    </location>
</feature>
<evidence type="ECO:0000256" key="6">
    <source>
        <dbReference type="ARBA" id="ARBA00023242"/>
    </source>
</evidence>
<evidence type="ECO:0000256" key="2">
    <source>
        <dbReference type="ARBA" id="ARBA00022723"/>
    </source>
</evidence>
<gene>
    <name evidence="10" type="ORF">CYFA0S_09e04984g</name>
</gene>
<feature type="domain" description="C2H2-type" evidence="9">
    <location>
        <begin position="69"/>
        <end position="93"/>
    </location>
</feature>
<dbReference type="InterPro" id="IPR051059">
    <property type="entry name" value="VerF-like"/>
</dbReference>
<dbReference type="PhylomeDB" id="A0A061AZ89"/>
<feature type="region of interest" description="Disordered" evidence="8">
    <location>
        <begin position="126"/>
        <end position="187"/>
    </location>
</feature>
<dbReference type="Pfam" id="PF04082">
    <property type="entry name" value="Fungal_trans"/>
    <property type="match status" value="1"/>
</dbReference>
<organism evidence="10">
    <name type="scientific">Cyberlindnera fabianii</name>
    <name type="common">Yeast</name>
    <name type="synonym">Hansenula fabianii</name>
    <dbReference type="NCBI Taxonomy" id="36022"/>
    <lineage>
        <taxon>Eukaryota</taxon>
        <taxon>Fungi</taxon>
        <taxon>Dikarya</taxon>
        <taxon>Ascomycota</taxon>
        <taxon>Saccharomycotina</taxon>
        <taxon>Saccharomycetes</taxon>
        <taxon>Phaffomycetales</taxon>
        <taxon>Phaffomycetaceae</taxon>
        <taxon>Cyberlindnera</taxon>
    </lineage>
</organism>
<dbReference type="EMBL" id="LK052894">
    <property type="protein sequence ID" value="CDR42509.1"/>
    <property type="molecule type" value="Genomic_DNA"/>
</dbReference>